<comment type="caution">
    <text evidence="1">The sequence shown here is derived from an EMBL/GenBank/DDBJ whole genome shotgun (WGS) entry which is preliminary data.</text>
</comment>
<sequence length="162" mass="17868">MLKLLGLLLVAAAGSFAGLQASLKLGRREKNLELFSRFVQNAETEIQFSGLPVADVVERHGGELSFLRRCTELCREGMDFSGAWDQAVHEDSGFSGEDASLLLEFGRGFGATDVQGQAAHCRLTMELTRQRLQDAREERRQKARLYRMLGVLGGIGAALFFC</sequence>
<dbReference type="InterPro" id="IPR014198">
    <property type="entry name" value="Spore_III_AB"/>
</dbReference>
<evidence type="ECO:0000313" key="1">
    <source>
        <dbReference type="EMBL" id="HIR47721.1"/>
    </source>
</evidence>
<evidence type="ECO:0000313" key="2">
    <source>
        <dbReference type="Proteomes" id="UP000824242"/>
    </source>
</evidence>
<reference evidence="1" key="2">
    <citation type="journal article" date="2021" name="PeerJ">
        <title>Extensive microbial diversity within the chicken gut microbiome revealed by metagenomics and culture.</title>
        <authorList>
            <person name="Gilroy R."/>
            <person name="Ravi A."/>
            <person name="Getino M."/>
            <person name="Pursley I."/>
            <person name="Horton D.L."/>
            <person name="Alikhan N.F."/>
            <person name="Baker D."/>
            <person name="Gharbi K."/>
            <person name="Hall N."/>
            <person name="Watson M."/>
            <person name="Adriaenssens E.M."/>
            <person name="Foster-Nyarko E."/>
            <person name="Jarju S."/>
            <person name="Secka A."/>
            <person name="Antonio M."/>
            <person name="Oren A."/>
            <person name="Chaudhuri R.R."/>
            <person name="La Ragione R."/>
            <person name="Hildebrand F."/>
            <person name="Pallen M.J."/>
        </authorList>
    </citation>
    <scope>NUCLEOTIDE SEQUENCE</scope>
    <source>
        <strain evidence="1">ChiSxjej1B13-7958</strain>
    </source>
</reference>
<dbReference type="Proteomes" id="UP000824242">
    <property type="component" value="Unassembled WGS sequence"/>
</dbReference>
<dbReference type="Pfam" id="PF09548">
    <property type="entry name" value="Spore_III_AB"/>
    <property type="match status" value="1"/>
</dbReference>
<dbReference type="EMBL" id="DVGZ01000095">
    <property type="protein sequence ID" value="HIR47721.1"/>
    <property type="molecule type" value="Genomic_DNA"/>
</dbReference>
<organism evidence="1 2">
    <name type="scientific">Candidatus Caccousia avicola</name>
    <dbReference type="NCBI Taxonomy" id="2840721"/>
    <lineage>
        <taxon>Bacteria</taxon>
        <taxon>Bacillati</taxon>
        <taxon>Bacillota</taxon>
        <taxon>Clostridia</taxon>
        <taxon>Eubacteriales</taxon>
        <taxon>Oscillospiraceae</taxon>
        <taxon>Oscillospiraceae incertae sedis</taxon>
        <taxon>Candidatus Caccousia</taxon>
    </lineage>
</organism>
<dbReference type="AlphaFoldDB" id="A0A9D1AN96"/>
<protein>
    <submittedName>
        <fullName evidence="1">Stage III sporulation protein AB</fullName>
    </submittedName>
</protein>
<accession>A0A9D1AN96</accession>
<name>A0A9D1AN96_9FIRM</name>
<reference evidence="1" key="1">
    <citation type="submission" date="2020-10" db="EMBL/GenBank/DDBJ databases">
        <authorList>
            <person name="Gilroy R."/>
        </authorList>
    </citation>
    <scope>NUCLEOTIDE SEQUENCE</scope>
    <source>
        <strain evidence="1">ChiSxjej1B13-7958</strain>
    </source>
</reference>
<gene>
    <name evidence="1" type="ORF">IAB89_08735</name>
</gene>
<proteinExistence type="predicted"/>